<dbReference type="Proteomes" id="UP001595462">
    <property type="component" value="Unassembled WGS sequence"/>
</dbReference>
<dbReference type="RefSeq" id="WP_380686486.1">
    <property type="nucleotide sequence ID" value="NZ_JBHRSS010000002.1"/>
</dbReference>
<gene>
    <name evidence="6" type="ORF">ACFOSU_03465</name>
</gene>
<feature type="transmembrane region" description="Helical" evidence="4">
    <location>
        <begin position="175"/>
        <end position="198"/>
    </location>
</feature>
<feature type="transmembrane region" description="Helical" evidence="4">
    <location>
        <begin position="224"/>
        <end position="243"/>
    </location>
</feature>
<sequence>MNRGTESPAYGEFAALTQDPAGRWQALAILASALLLGMTTWFSATAVVPQLREVWALTAGQSAWMTIAVQLGFVLGALTSAVFNIADRIAPRRLMLYGGVGAAIANALLLFDPAVPEAIALRAATGFCLASVYPPAMKAMATWFKIKRGTALGIMVGALTIGSAAPHLVNGLGGLDWRIVIAATSVMSLAGGVVAQYLGSDGPFDFPRAVFNPRQAWQVFSDRPVMLACIGYFGHMWELYAMWAWFSVFFGDVLTAQAVANPLAWSALATFMVIGIGAIGCWLGGVLGDRWGRGRATSLAMVVSGSCAVLIGFMPSLPWPLVWVVGLIWGFWVVADSAQFSTVITELGDQAYVGTALTLQLAIGFVLTVPTLWLIPVVHDAFGWAPAFGLLAVGPVIGTIAMQKLSRIEQQRHAVTG</sequence>
<reference evidence="7" key="1">
    <citation type="journal article" date="2019" name="Int. J. Syst. Evol. Microbiol.">
        <title>The Global Catalogue of Microorganisms (GCM) 10K type strain sequencing project: providing services to taxonomists for standard genome sequencing and annotation.</title>
        <authorList>
            <consortium name="The Broad Institute Genomics Platform"/>
            <consortium name="The Broad Institute Genome Sequencing Center for Infectious Disease"/>
            <person name="Wu L."/>
            <person name="Ma J."/>
        </authorList>
    </citation>
    <scope>NUCLEOTIDE SEQUENCE [LARGE SCALE GENOMIC DNA]</scope>
    <source>
        <strain evidence="7">KCTC 52640</strain>
    </source>
</reference>
<keyword evidence="1 4" id="KW-0812">Transmembrane</keyword>
<keyword evidence="2 4" id="KW-1133">Transmembrane helix</keyword>
<dbReference type="PROSITE" id="PS50850">
    <property type="entry name" value="MFS"/>
    <property type="match status" value="1"/>
</dbReference>
<evidence type="ECO:0000313" key="7">
    <source>
        <dbReference type="Proteomes" id="UP001595462"/>
    </source>
</evidence>
<organism evidence="6 7">
    <name type="scientific">Salinisphaera aquimarina</name>
    <dbReference type="NCBI Taxonomy" id="2094031"/>
    <lineage>
        <taxon>Bacteria</taxon>
        <taxon>Pseudomonadati</taxon>
        <taxon>Pseudomonadota</taxon>
        <taxon>Gammaproteobacteria</taxon>
        <taxon>Salinisphaerales</taxon>
        <taxon>Salinisphaeraceae</taxon>
        <taxon>Salinisphaera</taxon>
    </lineage>
</organism>
<dbReference type="InterPro" id="IPR011701">
    <property type="entry name" value="MFS"/>
</dbReference>
<evidence type="ECO:0000256" key="1">
    <source>
        <dbReference type="ARBA" id="ARBA00022692"/>
    </source>
</evidence>
<feature type="transmembrane region" description="Helical" evidence="4">
    <location>
        <begin position="119"/>
        <end position="137"/>
    </location>
</feature>
<dbReference type="PANTHER" id="PTHR23521:SF3">
    <property type="entry name" value="MFS TRANSPORTER"/>
    <property type="match status" value="1"/>
</dbReference>
<comment type="caution">
    <text evidence="6">The sequence shown here is derived from an EMBL/GenBank/DDBJ whole genome shotgun (WGS) entry which is preliminary data.</text>
</comment>
<feature type="transmembrane region" description="Helical" evidence="4">
    <location>
        <begin position="26"/>
        <end position="44"/>
    </location>
</feature>
<dbReference type="EMBL" id="JBHRSS010000002">
    <property type="protein sequence ID" value="MFC3102943.1"/>
    <property type="molecule type" value="Genomic_DNA"/>
</dbReference>
<evidence type="ECO:0000256" key="4">
    <source>
        <dbReference type="SAM" id="Phobius"/>
    </source>
</evidence>
<keyword evidence="3 4" id="KW-0472">Membrane</keyword>
<feature type="transmembrane region" description="Helical" evidence="4">
    <location>
        <begin position="381"/>
        <end position="402"/>
    </location>
</feature>
<evidence type="ECO:0000256" key="2">
    <source>
        <dbReference type="ARBA" id="ARBA00022989"/>
    </source>
</evidence>
<evidence type="ECO:0000313" key="6">
    <source>
        <dbReference type="EMBL" id="MFC3102943.1"/>
    </source>
</evidence>
<proteinExistence type="predicted"/>
<feature type="domain" description="Major facilitator superfamily (MFS) profile" evidence="5">
    <location>
        <begin position="25"/>
        <end position="410"/>
    </location>
</feature>
<accession>A0ABV7EM62</accession>
<feature type="transmembrane region" description="Helical" evidence="4">
    <location>
        <begin position="149"/>
        <end position="169"/>
    </location>
</feature>
<keyword evidence="7" id="KW-1185">Reference proteome</keyword>
<feature type="transmembrane region" description="Helical" evidence="4">
    <location>
        <begin position="296"/>
        <end position="315"/>
    </location>
</feature>
<evidence type="ECO:0000256" key="3">
    <source>
        <dbReference type="ARBA" id="ARBA00023136"/>
    </source>
</evidence>
<feature type="transmembrane region" description="Helical" evidence="4">
    <location>
        <begin position="263"/>
        <end position="284"/>
    </location>
</feature>
<dbReference type="Gene3D" id="1.20.1250.20">
    <property type="entry name" value="MFS general substrate transporter like domains"/>
    <property type="match status" value="2"/>
</dbReference>
<dbReference type="Pfam" id="PF07690">
    <property type="entry name" value="MFS_1"/>
    <property type="match status" value="1"/>
</dbReference>
<name>A0ABV7EM62_9GAMM</name>
<feature type="transmembrane region" description="Helical" evidence="4">
    <location>
        <begin position="95"/>
        <end position="113"/>
    </location>
</feature>
<feature type="transmembrane region" description="Helical" evidence="4">
    <location>
        <begin position="321"/>
        <end position="340"/>
    </location>
</feature>
<dbReference type="InterPro" id="IPR036259">
    <property type="entry name" value="MFS_trans_sf"/>
</dbReference>
<feature type="transmembrane region" description="Helical" evidence="4">
    <location>
        <begin position="64"/>
        <end position="83"/>
    </location>
</feature>
<dbReference type="InterPro" id="IPR020846">
    <property type="entry name" value="MFS_dom"/>
</dbReference>
<evidence type="ECO:0000259" key="5">
    <source>
        <dbReference type="PROSITE" id="PS50850"/>
    </source>
</evidence>
<protein>
    <submittedName>
        <fullName evidence="6">MFS transporter</fullName>
    </submittedName>
</protein>
<dbReference type="PANTHER" id="PTHR23521">
    <property type="entry name" value="TRANSPORTER MFS SUPERFAMILY"/>
    <property type="match status" value="1"/>
</dbReference>
<feature type="transmembrane region" description="Helical" evidence="4">
    <location>
        <begin position="352"/>
        <end position="375"/>
    </location>
</feature>
<dbReference type="SUPFAM" id="SSF103473">
    <property type="entry name" value="MFS general substrate transporter"/>
    <property type="match status" value="1"/>
</dbReference>